<dbReference type="Proteomes" id="UP000252124">
    <property type="component" value="Unassembled WGS sequence"/>
</dbReference>
<reference evidence="1 2" key="1">
    <citation type="submission" date="2018-06" db="EMBL/GenBank/DDBJ databases">
        <title>Genomic Encyclopedia of Type Strains, Phase III (KMG-III): the genomes of soil and plant-associated and newly described type strains.</title>
        <authorList>
            <person name="Whitman W."/>
        </authorList>
    </citation>
    <scope>NUCLEOTIDE SEQUENCE [LARGE SCALE GENOMIC DNA]</scope>
    <source>
        <strain evidence="1 2">CECT 7342</strain>
    </source>
</reference>
<dbReference type="EMBL" id="QNRM01000004">
    <property type="protein sequence ID" value="RBP19785.1"/>
    <property type="molecule type" value="Genomic_DNA"/>
</dbReference>
<keyword evidence="2" id="KW-1185">Reference proteome</keyword>
<dbReference type="RefSeq" id="WP_088589169.1">
    <property type="nucleotide sequence ID" value="NZ_CADIJU010000002.1"/>
</dbReference>
<name>A0ABX9G9Y0_9BURK</name>
<evidence type="ECO:0000313" key="2">
    <source>
        <dbReference type="Proteomes" id="UP000252124"/>
    </source>
</evidence>
<protein>
    <submittedName>
        <fullName evidence="1">Uncharacterized protein</fullName>
    </submittedName>
</protein>
<evidence type="ECO:0000313" key="1">
    <source>
        <dbReference type="EMBL" id="RBP19785.1"/>
    </source>
</evidence>
<accession>A0ABX9G9Y0</accession>
<proteinExistence type="predicted"/>
<comment type="caution">
    <text evidence="1">The sequence shown here is derived from an EMBL/GenBank/DDBJ whole genome shotgun (WGS) entry which is preliminary data.</text>
</comment>
<sequence>MSYLATFTAAELAGHRAAEAWYLDLVTRADAAAGNFVPSMLRETHDALPEAARSGFLDAIGALLVTAEISSDPVAGAQNLTEDIYMYSLSPAEQQRFVQEGPRDE</sequence>
<gene>
    <name evidence="1" type="ORF">DFP87_104120</name>
</gene>
<dbReference type="GeneID" id="99730027"/>
<organism evidence="1 2">
    <name type="scientific">Achromobacter marplatensis</name>
    <dbReference type="NCBI Taxonomy" id="470868"/>
    <lineage>
        <taxon>Bacteria</taxon>
        <taxon>Pseudomonadati</taxon>
        <taxon>Pseudomonadota</taxon>
        <taxon>Betaproteobacteria</taxon>
        <taxon>Burkholderiales</taxon>
        <taxon>Alcaligenaceae</taxon>
        <taxon>Achromobacter</taxon>
    </lineage>
</organism>